<feature type="transmembrane region" description="Helical" evidence="1">
    <location>
        <begin position="195"/>
        <end position="212"/>
    </location>
</feature>
<feature type="transmembrane region" description="Helical" evidence="1">
    <location>
        <begin position="267"/>
        <end position="287"/>
    </location>
</feature>
<feature type="transmembrane region" description="Helical" evidence="1">
    <location>
        <begin position="241"/>
        <end position="261"/>
    </location>
</feature>
<dbReference type="STRING" id="398579.Spea_1217"/>
<proteinExistence type="predicted"/>
<name>A8H1V7_SHEPA</name>
<feature type="transmembrane region" description="Helical" evidence="1">
    <location>
        <begin position="322"/>
        <end position="342"/>
    </location>
</feature>
<feature type="transmembrane region" description="Helical" evidence="1">
    <location>
        <begin position="294"/>
        <end position="310"/>
    </location>
</feature>
<feature type="transmembrane region" description="Helical" evidence="1">
    <location>
        <begin position="73"/>
        <end position="91"/>
    </location>
</feature>
<gene>
    <name evidence="2" type="ordered locus">Spea_1217</name>
</gene>
<sequence length="356" mass="39402">MSDSHQHQRSFASANRGHATEEAIYTRRVLRFTLGIGLAVAVSAIWAWPLAFIVPVFVAKFLVDRQEPTIQTVYELLISMICTIGLAWLVSFGPTHYPMVLLPLLAMMMLWGYYLFSDPKWNFFATIFIVATLLLPYLSLLQPGAAIMVGVGLSFSGVVAVAIFALLHALLPDLSPKKEQLADAQQSHDERTHEAFRALIIAFPVICFFYFLEISGALLTMIFIAILSLQAAGAKSIKVSLFLLVTNGIGGALAVVFYNLLTIVPEIQFYIGMSMLAALFFGQKIYADPAKAPLYAGILSALLVVVGSTASSTDKDVTVNFYLRILQLFLVGVYMIFASFFLESRDWKFLKKRNSL</sequence>
<feature type="transmembrane region" description="Helical" evidence="1">
    <location>
        <begin position="97"/>
        <end position="116"/>
    </location>
</feature>
<organism evidence="2 3">
    <name type="scientific">Shewanella pealeana (strain ATCC 700345 / ANG-SQ1)</name>
    <dbReference type="NCBI Taxonomy" id="398579"/>
    <lineage>
        <taxon>Bacteria</taxon>
        <taxon>Pseudomonadati</taxon>
        <taxon>Pseudomonadota</taxon>
        <taxon>Gammaproteobacteria</taxon>
        <taxon>Alteromonadales</taxon>
        <taxon>Shewanellaceae</taxon>
        <taxon>Shewanella</taxon>
    </lineage>
</organism>
<evidence type="ECO:0000313" key="2">
    <source>
        <dbReference type="EMBL" id="ABV86544.1"/>
    </source>
</evidence>
<dbReference type="Proteomes" id="UP000002608">
    <property type="component" value="Chromosome"/>
</dbReference>
<dbReference type="OrthoDB" id="6222260at2"/>
<evidence type="ECO:0000256" key="1">
    <source>
        <dbReference type="SAM" id="Phobius"/>
    </source>
</evidence>
<dbReference type="HOGENOM" id="CLU_068665_0_0_6"/>
<feature type="transmembrane region" description="Helical" evidence="1">
    <location>
        <begin position="36"/>
        <end position="61"/>
    </location>
</feature>
<dbReference type="KEGG" id="spl:Spea_1217"/>
<accession>A8H1V7</accession>
<keyword evidence="3" id="KW-1185">Reference proteome</keyword>
<evidence type="ECO:0008006" key="4">
    <source>
        <dbReference type="Google" id="ProtNLM"/>
    </source>
</evidence>
<feature type="transmembrane region" description="Helical" evidence="1">
    <location>
        <begin position="123"/>
        <end position="140"/>
    </location>
</feature>
<feature type="transmembrane region" description="Helical" evidence="1">
    <location>
        <begin position="146"/>
        <end position="171"/>
    </location>
</feature>
<keyword evidence="1" id="KW-0472">Membrane</keyword>
<dbReference type="EMBL" id="CP000851">
    <property type="protein sequence ID" value="ABV86544.1"/>
    <property type="molecule type" value="Genomic_DNA"/>
</dbReference>
<evidence type="ECO:0000313" key="3">
    <source>
        <dbReference type="Proteomes" id="UP000002608"/>
    </source>
</evidence>
<keyword evidence="1" id="KW-1133">Transmembrane helix</keyword>
<keyword evidence="1" id="KW-0812">Transmembrane</keyword>
<dbReference type="Pfam" id="PF11168">
    <property type="entry name" value="DUF2955"/>
    <property type="match status" value="1"/>
</dbReference>
<dbReference type="eggNOG" id="ENOG502ZA64">
    <property type="taxonomic scope" value="Bacteria"/>
</dbReference>
<dbReference type="AlphaFoldDB" id="A8H1V7"/>
<dbReference type="InterPro" id="IPR022604">
    <property type="entry name" value="DUF2955"/>
</dbReference>
<protein>
    <recommendedName>
        <fullName evidence="4">DUF2955 domain-containing protein</fullName>
    </recommendedName>
</protein>
<reference evidence="2 3" key="1">
    <citation type="submission" date="2007-10" db="EMBL/GenBank/DDBJ databases">
        <title>Complete sequence of Shewanella pealeana ATCC 700345.</title>
        <authorList>
            <consortium name="US DOE Joint Genome Institute"/>
            <person name="Copeland A."/>
            <person name="Lucas S."/>
            <person name="Lapidus A."/>
            <person name="Barry K."/>
            <person name="Glavina del Rio T."/>
            <person name="Dalin E."/>
            <person name="Tice H."/>
            <person name="Pitluck S."/>
            <person name="Chertkov O."/>
            <person name="Brettin T."/>
            <person name="Bruce D."/>
            <person name="Detter J.C."/>
            <person name="Han C."/>
            <person name="Schmutz J."/>
            <person name="Larimer F."/>
            <person name="Land M."/>
            <person name="Hauser L."/>
            <person name="Kyrpides N."/>
            <person name="Kim E."/>
            <person name="Zhao J.-S.Z."/>
            <person name="Manno D."/>
            <person name="Hawari J."/>
            <person name="Richardson P."/>
        </authorList>
    </citation>
    <scope>NUCLEOTIDE SEQUENCE [LARGE SCALE GENOMIC DNA]</scope>
    <source>
        <strain evidence="3">ATCC 700345 / ANG-SQ1</strain>
    </source>
</reference>
<dbReference type="RefSeq" id="WP_012154470.1">
    <property type="nucleotide sequence ID" value="NC_009901.1"/>
</dbReference>